<dbReference type="GO" id="GO:0044877">
    <property type="term" value="F:protein-containing complex binding"/>
    <property type="evidence" value="ECO:0007669"/>
    <property type="project" value="TreeGrafter"/>
</dbReference>
<dbReference type="Pfam" id="PF05368">
    <property type="entry name" value="NmrA"/>
    <property type="match status" value="1"/>
</dbReference>
<evidence type="ECO:0000313" key="3">
    <source>
        <dbReference type="Proteomes" id="UP000324767"/>
    </source>
</evidence>
<reference evidence="2 3" key="1">
    <citation type="submission" date="2019-09" db="EMBL/GenBank/DDBJ databases">
        <title>The hologenome of the rock-dwelling lichen Lasallia pustulata.</title>
        <authorList>
            <person name="Greshake Tzovaras B."/>
            <person name="Segers F."/>
            <person name="Bicker A."/>
            <person name="Dal Grande F."/>
            <person name="Otte J."/>
            <person name="Hankeln T."/>
            <person name="Schmitt I."/>
            <person name="Ebersberger I."/>
        </authorList>
    </citation>
    <scope>NUCLEOTIDE SEQUENCE [LARGE SCALE GENOMIC DNA]</scope>
    <source>
        <strain evidence="2">A1-1</strain>
    </source>
</reference>
<evidence type="ECO:0000259" key="1">
    <source>
        <dbReference type="Pfam" id="PF05368"/>
    </source>
</evidence>
<dbReference type="PANTHER" id="PTHR12126">
    <property type="entry name" value="NADH-UBIQUINONE OXIDOREDUCTASE 39 KDA SUBUNIT-RELATED"/>
    <property type="match status" value="1"/>
</dbReference>
<dbReference type="InterPro" id="IPR036291">
    <property type="entry name" value="NAD(P)-bd_dom_sf"/>
</dbReference>
<dbReference type="OrthoDB" id="275457at2759"/>
<protein>
    <submittedName>
        <fullName evidence="2">NADH-ubiquinone oxidoreductase</fullName>
    </submittedName>
</protein>
<dbReference type="PANTHER" id="PTHR12126:SF11">
    <property type="entry name" value="NADH DEHYDROGENASE [UBIQUINONE] 1 ALPHA SUBCOMPLEX SUBUNIT 9, MITOCHONDRIAL"/>
    <property type="match status" value="1"/>
</dbReference>
<accession>A0A5M8PJ50</accession>
<dbReference type="GO" id="GO:0005739">
    <property type="term" value="C:mitochondrion"/>
    <property type="evidence" value="ECO:0007669"/>
    <property type="project" value="TreeGrafter"/>
</dbReference>
<proteinExistence type="predicted"/>
<dbReference type="InterPro" id="IPR051207">
    <property type="entry name" value="ComplexI_NDUFA9_subunit"/>
</dbReference>
<organism evidence="2 3">
    <name type="scientific">Lasallia pustulata</name>
    <dbReference type="NCBI Taxonomy" id="136370"/>
    <lineage>
        <taxon>Eukaryota</taxon>
        <taxon>Fungi</taxon>
        <taxon>Dikarya</taxon>
        <taxon>Ascomycota</taxon>
        <taxon>Pezizomycotina</taxon>
        <taxon>Lecanoromycetes</taxon>
        <taxon>OSLEUM clade</taxon>
        <taxon>Umbilicariomycetidae</taxon>
        <taxon>Umbilicariales</taxon>
        <taxon>Umbilicariaceae</taxon>
        <taxon>Lasallia</taxon>
    </lineage>
</organism>
<keyword evidence="2" id="KW-0830">Ubiquinone</keyword>
<dbReference type="Gene3D" id="3.40.50.720">
    <property type="entry name" value="NAD(P)-binding Rossmann-like Domain"/>
    <property type="match status" value="1"/>
</dbReference>
<sequence length="384" mass="43870">MQKGWTTPASKGLRTILRPTSTRWVAALQRRGLQDVSITRTGKPIIRVQGGRASLGGHTATVFGATGFLGRYIVNRLARSGCTVVVPFREEMAKRHLKLMGDLGRVVFMEWDLRNTPSIEEAVRHSDVVYNLVGRDYPTKNFTFEDVHVEGAERIAEAVAKYDVDRFIHVSSYNADKNSSSEFFRTKARGEEVARSIFPETTIVRPAPIFGFEDRLLHRLAGITNLLTSNHMQERYWPVHAIDVGQALHVMLEDDNTASGTFELYGPKNYSTAEIAELVDREIIKHRRHINIPKRIYKPIANLVNKLLWWPIMSGDEVEREFIDQKIDGKAKTFKDLGIEPAEISNLTFHYLQGYRSSAFYDLPPATEREKREEKKYLHVIDDQ</sequence>
<name>A0A5M8PJ50_9LECA</name>
<feature type="domain" description="NmrA-like" evidence="1">
    <location>
        <begin position="59"/>
        <end position="334"/>
    </location>
</feature>
<dbReference type="AlphaFoldDB" id="A0A5M8PJ50"/>
<dbReference type="EMBL" id="VXIT01000012">
    <property type="protein sequence ID" value="KAA6408794.1"/>
    <property type="molecule type" value="Genomic_DNA"/>
</dbReference>
<dbReference type="FunFam" id="3.40.50.720:FF:000358">
    <property type="entry name" value="NADH-ubiquinone oxidoreductase 39 kDa subunit"/>
    <property type="match status" value="1"/>
</dbReference>
<evidence type="ECO:0000313" key="2">
    <source>
        <dbReference type="EMBL" id="KAA6408794.1"/>
    </source>
</evidence>
<dbReference type="Proteomes" id="UP000324767">
    <property type="component" value="Unassembled WGS sequence"/>
</dbReference>
<dbReference type="InterPro" id="IPR008030">
    <property type="entry name" value="NmrA-like"/>
</dbReference>
<comment type="caution">
    <text evidence="2">The sequence shown here is derived from an EMBL/GenBank/DDBJ whole genome shotgun (WGS) entry which is preliminary data.</text>
</comment>
<dbReference type="SUPFAM" id="SSF51735">
    <property type="entry name" value="NAD(P)-binding Rossmann-fold domains"/>
    <property type="match status" value="1"/>
</dbReference>
<dbReference type="CDD" id="cd05271">
    <property type="entry name" value="NDUFA9_like_SDR_a"/>
    <property type="match status" value="1"/>
</dbReference>
<gene>
    <name evidence="2" type="ORF">FRX48_07137</name>
</gene>